<keyword evidence="2" id="KW-1185">Reference proteome</keyword>
<gene>
    <name evidence="1" type="ORF">GCM10007049_37670</name>
</gene>
<evidence type="ECO:0000313" key="1">
    <source>
        <dbReference type="EMBL" id="GGZ40814.1"/>
    </source>
</evidence>
<proteinExistence type="predicted"/>
<dbReference type="EMBL" id="BMWX01000010">
    <property type="protein sequence ID" value="GGZ40814.1"/>
    <property type="molecule type" value="Genomic_DNA"/>
</dbReference>
<organism evidence="1 2">
    <name type="scientific">Echinicola pacifica</name>
    <dbReference type="NCBI Taxonomy" id="346377"/>
    <lineage>
        <taxon>Bacteria</taxon>
        <taxon>Pseudomonadati</taxon>
        <taxon>Bacteroidota</taxon>
        <taxon>Cytophagia</taxon>
        <taxon>Cytophagales</taxon>
        <taxon>Cyclobacteriaceae</taxon>
        <taxon>Echinicola</taxon>
    </lineage>
</organism>
<dbReference type="Proteomes" id="UP000619457">
    <property type="component" value="Unassembled WGS sequence"/>
</dbReference>
<evidence type="ECO:0000313" key="2">
    <source>
        <dbReference type="Proteomes" id="UP000619457"/>
    </source>
</evidence>
<comment type="caution">
    <text evidence="1">The sequence shown here is derived from an EMBL/GenBank/DDBJ whole genome shotgun (WGS) entry which is preliminary data.</text>
</comment>
<accession>A0A918QBH3</accession>
<reference evidence="1" key="2">
    <citation type="submission" date="2020-09" db="EMBL/GenBank/DDBJ databases">
        <authorList>
            <person name="Sun Q."/>
            <person name="Kim S."/>
        </authorList>
    </citation>
    <scope>NUCLEOTIDE SEQUENCE</scope>
    <source>
        <strain evidence="1">KCTC 12368</strain>
    </source>
</reference>
<dbReference type="AlphaFoldDB" id="A0A918QBH3"/>
<protein>
    <submittedName>
        <fullName evidence="1">Uncharacterized protein</fullName>
    </submittedName>
</protein>
<sequence>MKLDQGYKLYNASSLKVRLKLKKAAYIRIKQLQYVFLRGDREYDRINYSIPARRQCFQKLG</sequence>
<reference evidence="1" key="1">
    <citation type="journal article" date="2014" name="Int. J. Syst. Evol. Microbiol.">
        <title>Complete genome sequence of Corynebacterium casei LMG S-19264T (=DSM 44701T), isolated from a smear-ripened cheese.</title>
        <authorList>
            <consortium name="US DOE Joint Genome Institute (JGI-PGF)"/>
            <person name="Walter F."/>
            <person name="Albersmeier A."/>
            <person name="Kalinowski J."/>
            <person name="Ruckert C."/>
        </authorList>
    </citation>
    <scope>NUCLEOTIDE SEQUENCE</scope>
    <source>
        <strain evidence="1">KCTC 12368</strain>
    </source>
</reference>
<name>A0A918QBH3_9BACT</name>